<accession>A0A178UC34</accession>
<dbReference type="PANTHER" id="PTHR31541:SF34">
    <property type="entry name" value="TF-B3 DOMAIN-CONTAINING PROTEIN"/>
    <property type="match status" value="1"/>
</dbReference>
<dbReference type="InterPro" id="IPR005508">
    <property type="entry name" value="At2g31720-like"/>
</dbReference>
<dbReference type="InterPro" id="IPR015300">
    <property type="entry name" value="DNA-bd_pseudobarrel_sf"/>
</dbReference>
<evidence type="ECO:0000256" key="5">
    <source>
        <dbReference type="ARBA" id="ARBA00023242"/>
    </source>
</evidence>
<comment type="subcellular location">
    <subcellularLocation>
        <location evidence="1">Nucleus</location>
    </subcellularLocation>
</comment>
<proteinExistence type="predicted"/>
<dbReference type="EMBL" id="LUHQ01000005">
    <property type="protein sequence ID" value="OAO91406.1"/>
    <property type="molecule type" value="Genomic_DNA"/>
</dbReference>
<dbReference type="Gene3D" id="2.40.330.10">
    <property type="entry name" value="DNA-binding pseudobarrel domain"/>
    <property type="match status" value="1"/>
</dbReference>
<dbReference type="PROSITE" id="PS50863">
    <property type="entry name" value="B3"/>
    <property type="match status" value="1"/>
</dbReference>
<evidence type="ECO:0000256" key="3">
    <source>
        <dbReference type="ARBA" id="ARBA00023125"/>
    </source>
</evidence>
<feature type="region of interest" description="Disordered" evidence="6">
    <location>
        <begin position="26"/>
        <end position="89"/>
    </location>
</feature>
<organism evidence="8 9">
    <name type="scientific">Arabidopsis thaliana</name>
    <name type="common">Mouse-ear cress</name>
    <dbReference type="NCBI Taxonomy" id="3702"/>
    <lineage>
        <taxon>Eukaryota</taxon>
        <taxon>Viridiplantae</taxon>
        <taxon>Streptophyta</taxon>
        <taxon>Embryophyta</taxon>
        <taxon>Tracheophyta</taxon>
        <taxon>Spermatophyta</taxon>
        <taxon>Magnoliopsida</taxon>
        <taxon>eudicotyledons</taxon>
        <taxon>Gunneridae</taxon>
        <taxon>Pentapetalae</taxon>
        <taxon>rosids</taxon>
        <taxon>malvids</taxon>
        <taxon>Brassicales</taxon>
        <taxon>Brassicaceae</taxon>
        <taxon>Camelineae</taxon>
        <taxon>Arabidopsis</taxon>
    </lineage>
</organism>
<evidence type="ECO:0000259" key="7">
    <source>
        <dbReference type="PROSITE" id="PS50863"/>
    </source>
</evidence>
<evidence type="ECO:0000256" key="6">
    <source>
        <dbReference type="SAM" id="MobiDB-lite"/>
    </source>
</evidence>
<gene>
    <name evidence="8" type="ordered locus">AXX17_At5g35830</name>
</gene>
<feature type="compositionally biased region" description="Basic and acidic residues" evidence="6">
    <location>
        <begin position="26"/>
        <end position="56"/>
    </location>
</feature>
<evidence type="ECO:0000313" key="8">
    <source>
        <dbReference type="EMBL" id="OAO91406.1"/>
    </source>
</evidence>
<dbReference type="Pfam" id="PF03754">
    <property type="entry name" value="At2g31720-like"/>
    <property type="match status" value="1"/>
</dbReference>
<keyword evidence="2" id="KW-0805">Transcription regulation</keyword>
<evidence type="ECO:0000256" key="2">
    <source>
        <dbReference type="ARBA" id="ARBA00023015"/>
    </source>
</evidence>
<keyword evidence="4" id="KW-0804">Transcription</keyword>
<evidence type="ECO:0000313" key="9">
    <source>
        <dbReference type="Proteomes" id="UP000078284"/>
    </source>
</evidence>
<protein>
    <recommendedName>
        <fullName evidence="7">TF-B3 domain-containing protein</fullName>
    </recommendedName>
</protein>
<sequence>MDSGKDMWSRLCLLAETVVMAAEEEEQRRRLLAEKREDSKSQKKTVSEEDDSEKRFLSHVPRKKRSSLVKRQQKPNGVSTSSSSLPDLNQIPIDYETETKQNPSFIERLVCDEEQRVKKGKSRIIWEEEEEADEDSEKRLFEKNLMKFVRHSQQQQNFETLNGASSSSSFLNLRCYEASLFLDYNTVESEKTETKVLPNPNYQSSSPSSCLTENDTSRKRRAVEQRKSGKVKKVKVSPLPRLSTETPKWVFQAMGHMNADAETPKLIFERTLFKSDVNSNLSRLLIPFQKLIRNDFLTPEECRAMQEDKDKDDEDIGVGTILVCQAKQEDEDKDDEDIGAGTILVNQRFKMWGLRFKIWGMEKDSGHGTLNYILNWDWNDVVKGNSLKAGDNIGLWTFRCRGVLCFALDTW</sequence>
<name>A0A178UC34_ARATH</name>
<reference evidence="9" key="1">
    <citation type="journal article" date="2016" name="Proc. Natl. Acad. Sci. U.S.A.">
        <title>Chromosome-level assembly of Arabidopsis thaliana Ler reveals the extent of translocation and inversion polymorphisms.</title>
        <authorList>
            <person name="Zapata L."/>
            <person name="Ding J."/>
            <person name="Willing E.M."/>
            <person name="Hartwig B."/>
            <person name="Bezdan D."/>
            <person name="Jiao W.B."/>
            <person name="Patel V."/>
            <person name="Velikkakam James G."/>
            <person name="Koornneef M."/>
            <person name="Ossowski S."/>
            <person name="Schneeberger K."/>
        </authorList>
    </citation>
    <scope>NUCLEOTIDE SEQUENCE [LARGE SCALE GENOMIC DNA]</scope>
    <source>
        <strain evidence="9">cv. Landsberg erecta</strain>
    </source>
</reference>
<dbReference type="GO" id="GO:0005634">
    <property type="term" value="C:nucleus"/>
    <property type="evidence" value="ECO:0007669"/>
    <property type="project" value="UniProtKB-SubCell"/>
</dbReference>
<keyword evidence="5" id="KW-0539">Nucleus</keyword>
<dbReference type="PANTHER" id="PTHR31541">
    <property type="entry name" value="B3 DOMAIN PLANT PROTEIN-RELATED"/>
    <property type="match status" value="1"/>
</dbReference>
<dbReference type="ExpressionAtlas" id="A0A178UC34">
    <property type="expression patterns" value="baseline and differential"/>
</dbReference>
<dbReference type="InterPro" id="IPR003340">
    <property type="entry name" value="B3_DNA-bd"/>
</dbReference>
<evidence type="ECO:0000256" key="4">
    <source>
        <dbReference type="ARBA" id="ARBA00023163"/>
    </source>
</evidence>
<dbReference type="GO" id="GO:0003677">
    <property type="term" value="F:DNA binding"/>
    <property type="evidence" value="ECO:0007669"/>
    <property type="project" value="UniProtKB-KW"/>
</dbReference>
<feature type="domain" description="TF-B3" evidence="7">
    <location>
        <begin position="343"/>
        <end position="411"/>
    </location>
</feature>
<evidence type="ECO:0000256" key="1">
    <source>
        <dbReference type="ARBA" id="ARBA00004123"/>
    </source>
</evidence>
<keyword evidence="3" id="KW-0238">DNA-binding</keyword>
<dbReference type="AlphaFoldDB" id="A0A178UC34"/>
<feature type="compositionally biased region" description="Basic residues" evidence="6">
    <location>
        <begin position="60"/>
        <end position="73"/>
    </location>
</feature>
<dbReference type="Proteomes" id="UP000078284">
    <property type="component" value="Chromosome 5"/>
</dbReference>
<feature type="compositionally biased region" description="Polar residues" evidence="6">
    <location>
        <begin position="74"/>
        <end position="87"/>
    </location>
</feature>
<comment type="caution">
    <text evidence="8">The sequence shown here is derived from an EMBL/GenBank/DDBJ whole genome shotgun (WGS) entry which is preliminary data.</text>
</comment>
<feature type="region of interest" description="Disordered" evidence="6">
    <location>
        <begin position="192"/>
        <end position="237"/>
    </location>
</feature>
<dbReference type="SUPFAM" id="SSF101936">
    <property type="entry name" value="DNA-binding pseudobarrel domain"/>
    <property type="match status" value="1"/>
</dbReference>